<dbReference type="InterPro" id="IPR036691">
    <property type="entry name" value="Endo/exonu/phosph_ase_sf"/>
</dbReference>
<dbReference type="SUPFAM" id="SSF56219">
    <property type="entry name" value="DNase I-like"/>
    <property type="match status" value="1"/>
</dbReference>
<dbReference type="Pfam" id="PF00078">
    <property type="entry name" value="RVT_1"/>
    <property type="match status" value="1"/>
</dbReference>
<organism evidence="2 3">
    <name type="scientific">Dendrobium catenatum</name>
    <dbReference type="NCBI Taxonomy" id="906689"/>
    <lineage>
        <taxon>Eukaryota</taxon>
        <taxon>Viridiplantae</taxon>
        <taxon>Streptophyta</taxon>
        <taxon>Embryophyta</taxon>
        <taxon>Tracheophyta</taxon>
        <taxon>Spermatophyta</taxon>
        <taxon>Magnoliopsida</taxon>
        <taxon>Liliopsida</taxon>
        <taxon>Asparagales</taxon>
        <taxon>Orchidaceae</taxon>
        <taxon>Epidendroideae</taxon>
        <taxon>Malaxideae</taxon>
        <taxon>Dendrobiinae</taxon>
        <taxon>Dendrobium</taxon>
    </lineage>
</organism>
<evidence type="ECO:0000313" key="2">
    <source>
        <dbReference type="EMBL" id="PKU71765.1"/>
    </source>
</evidence>
<dbReference type="Pfam" id="PF13966">
    <property type="entry name" value="zf-RVT"/>
    <property type="match status" value="1"/>
</dbReference>
<dbReference type="InterPro" id="IPR043502">
    <property type="entry name" value="DNA/RNA_pol_sf"/>
</dbReference>
<evidence type="ECO:0000313" key="3">
    <source>
        <dbReference type="Proteomes" id="UP000233837"/>
    </source>
</evidence>
<dbReference type="Pfam" id="PF03372">
    <property type="entry name" value="Exo_endo_phos"/>
    <property type="match status" value="1"/>
</dbReference>
<accession>A0A2I0W7X9</accession>
<dbReference type="PROSITE" id="PS50878">
    <property type="entry name" value="RT_POL"/>
    <property type="match status" value="1"/>
</dbReference>
<name>A0A2I0W7X9_9ASPA</name>
<dbReference type="STRING" id="906689.A0A2I0W7X9"/>
<dbReference type="SUPFAM" id="SSF56672">
    <property type="entry name" value="DNA/RNA polymerases"/>
    <property type="match status" value="1"/>
</dbReference>
<dbReference type="Proteomes" id="UP000233837">
    <property type="component" value="Unassembled WGS sequence"/>
</dbReference>
<dbReference type="InterPro" id="IPR000477">
    <property type="entry name" value="RT_dom"/>
</dbReference>
<dbReference type="GO" id="GO:0003824">
    <property type="term" value="F:catalytic activity"/>
    <property type="evidence" value="ECO:0007669"/>
    <property type="project" value="InterPro"/>
</dbReference>
<dbReference type="EMBL" id="KZ502859">
    <property type="protein sequence ID" value="PKU71765.1"/>
    <property type="molecule type" value="Genomic_DNA"/>
</dbReference>
<dbReference type="PANTHER" id="PTHR31635:SF196">
    <property type="entry name" value="REVERSE TRANSCRIPTASE DOMAIN-CONTAINING PROTEIN-RELATED"/>
    <property type="match status" value="1"/>
</dbReference>
<reference evidence="2 3" key="2">
    <citation type="journal article" date="2017" name="Nature">
        <title>The Apostasia genome and the evolution of orchids.</title>
        <authorList>
            <person name="Zhang G.Q."/>
            <person name="Liu K.W."/>
            <person name="Li Z."/>
            <person name="Lohaus R."/>
            <person name="Hsiao Y.Y."/>
            <person name="Niu S.C."/>
            <person name="Wang J.Y."/>
            <person name="Lin Y.C."/>
            <person name="Xu Q."/>
            <person name="Chen L.J."/>
            <person name="Yoshida K."/>
            <person name="Fujiwara S."/>
            <person name="Wang Z.W."/>
            <person name="Zhang Y.Q."/>
            <person name="Mitsuda N."/>
            <person name="Wang M."/>
            <person name="Liu G.H."/>
            <person name="Pecoraro L."/>
            <person name="Huang H.X."/>
            <person name="Xiao X.J."/>
            <person name="Lin M."/>
            <person name="Wu X.Y."/>
            <person name="Wu W.L."/>
            <person name="Chen Y.Y."/>
            <person name="Chang S.B."/>
            <person name="Sakamoto S."/>
            <person name="Ohme-Takagi M."/>
            <person name="Yagi M."/>
            <person name="Zeng S.J."/>
            <person name="Shen C.Y."/>
            <person name="Yeh C.M."/>
            <person name="Luo Y.B."/>
            <person name="Tsai W.C."/>
            <person name="Van de Peer Y."/>
            <person name="Liu Z.J."/>
        </authorList>
    </citation>
    <scope>NUCLEOTIDE SEQUENCE [LARGE SCALE GENOMIC DNA]</scope>
    <source>
        <tissue evidence="2">The whole plant</tissue>
    </source>
</reference>
<gene>
    <name evidence="2" type="ORF">MA16_Dca008294</name>
</gene>
<keyword evidence="3" id="KW-1185">Reference proteome</keyword>
<evidence type="ECO:0000259" key="1">
    <source>
        <dbReference type="PROSITE" id="PS50878"/>
    </source>
</evidence>
<protein>
    <submittedName>
        <fullName evidence="2">Ribonuclease H protein</fullName>
    </submittedName>
</protein>
<dbReference type="CDD" id="cd01650">
    <property type="entry name" value="RT_nLTR_like"/>
    <property type="match status" value="1"/>
</dbReference>
<sequence>MTLKPPKLVAWNLRGFNNPTKVSICKNLVQNHDIDLLFILEAKTNTNNLSNHWFQYQHRIFPFENSCDNFQHSNPGRIWVKWNAGSINFVPQSTTSQLVHGIIQIDAISTVAITAVYASNSHSERLSLWSDLQVISQSICTPWAIIGDFNCCRFTNEKAGGLPLSSSNLGDFNNMIFNTGMHDLASIGHFYTWFNQQSNNPIHIKLDRMLVNDLWLSTFPNSYYFVGEPSCSDHSPLLLMNAMNSKRGHRFLFKNYCIRIPEFWDCLLDTFSQTAHSSPLADFAFKLKSLKLKIKQRNWSNSNNIQKDIDLLTEQQANVLGLIQSNPLNDFLNNSLKSINTKLYFYQTTLSDWIVQRGKVNWLTQGEDDLKFLYSKINANRNYSNIKEITTDMGRFTDHHNISLAFINHFSKLFNPPNCIASSHSFPVGKVVPNHLISTLIAPVSEEEIKGIIFSGKKNAAPGPDGFTFEFYRACWDTIKHHICKAVSHFFTSCYMPKQIKNTAIALIPKLPHANCVKDFRPISLCNVIYKVIAKILANRMKNVMPSIIHHSQSGFIQKRMISDNIILATEILGKFNNNSRNKYFCAKFDITKAFDSVSREFIYKRLADKGFPDLFVSWIKACTDEVSFSVCINGSLEGYFQSRSGLRQGCPLSPYLFSIVMDALSNSMDEAISKSTYTAIASGNCVVSHLLFADDLLIFGNANLENAVTLNRIFKIFGDNTGLFVNPLKSTILISKDTPQAEAICNELQIIQSQCSVTYLGIPIFHKKQKISDFQPLIQKISSKLNGWTAKTLSFAGRVQLIKFTICNTLAYWIRGAIIPKGCCKVINRLCSRFLYFGNTDLKKLHILSWKDTCVPTLNGGLGIQSIDTLYHSFGCTLIWRFLTSESLLFSWWKACYHSLWKPLTGKTSSYWKFLYDKAQNIKHCIKMNVGFKSNLSLIWDPWLNGNSIANYFNCLELYRLSPYSSWAVKNIIMDDCWIVPECFGEDISSKIHDVEIMQDEDDLAWLNTSKPTASTFKLQFYSMSPVVPWHKFIWHKNNCLRYSAFAWLAFRNGLKTAQVLQSRGISVNNSCCFCHEGLDSTGHLFFECNFTFNIISQLLPWLKNRLMKPNLFQTFDSVLDQGFGNININYHLLSACAVIYYIWRARNDRIFGRKFDCSTTVTAKIRYAIAKKTLNWKG</sequence>
<dbReference type="InterPro" id="IPR026960">
    <property type="entry name" value="RVT-Znf"/>
</dbReference>
<feature type="domain" description="Reverse transcriptase" evidence="1">
    <location>
        <begin position="489"/>
        <end position="765"/>
    </location>
</feature>
<dbReference type="InterPro" id="IPR005135">
    <property type="entry name" value="Endo/exonuclease/phosphatase"/>
</dbReference>
<dbReference type="Gene3D" id="3.60.10.10">
    <property type="entry name" value="Endonuclease/exonuclease/phosphatase"/>
    <property type="match status" value="1"/>
</dbReference>
<reference evidence="2 3" key="1">
    <citation type="journal article" date="2016" name="Sci. Rep.">
        <title>The Dendrobium catenatum Lindl. genome sequence provides insights into polysaccharide synthase, floral development and adaptive evolution.</title>
        <authorList>
            <person name="Zhang G.Q."/>
            <person name="Xu Q."/>
            <person name="Bian C."/>
            <person name="Tsai W.C."/>
            <person name="Yeh C.M."/>
            <person name="Liu K.W."/>
            <person name="Yoshida K."/>
            <person name="Zhang L.S."/>
            <person name="Chang S.B."/>
            <person name="Chen F."/>
            <person name="Shi Y."/>
            <person name="Su Y.Y."/>
            <person name="Zhang Y.Q."/>
            <person name="Chen L.J."/>
            <person name="Yin Y."/>
            <person name="Lin M."/>
            <person name="Huang H."/>
            <person name="Deng H."/>
            <person name="Wang Z.W."/>
            <person name="Zhu S.L."/>
            <person name="Zhao X."/>
            <person name="Deng C."/>
            <person name="Niu S.C."/>
            <person name="Huang J."/>
            <person name="Wang M."/>
            <person name="Liu G.H."/>
            <person name="Yang H.J."/>
            <person name="Xiao X.J."/>
            <person name="Hsiao Y.Y."/>
            <person name="Wu W.L."/>
            <person name="Chen Y.Y."/>
            <person name="Mitsuda N."/>
            <person name="Ohme-Takagi M."/>
            <person name="Luo Y.B."/>
            <person name="Van de Peer Y."/>
            <person name="Liu Z.J."/>
        </authorList>
    </citation>
    <scope>NUCLEOTIDE SEQUENCE [LARGE SCALE GENOMIC DNA]</scope>
    <source>
        <tissue evidence="2">The whole plant</tissue>
    </source>
</reference>
<dbReference type="AlphaFoldDB" id="A0A2I0W7X9"/>
<dbReference type="PANTHER" id="PTHR31635">
    <property type="entry name" value="REVERSE TRANSCRIPTASE DOMAIN-CONTAINING PROTEIN-RELATED"/>
    <property type="match status" value="1"/>
</dbReference>
<proteinExistence type="predicted"/>